<dbReference type="EMBL" id="JAOCZP010000002">
    <property type="protein sequence ID" value="MCT7374905.1"/>
    <property type="molecule type" value="Genomic_DNA"/>
</dbReference>
<reference evidence="3 4" key="1">
    <citation type="submission" date="2022-09" db="EMBL/GenBank/DDBJ databases">
        <title>Chelativorans salina sp. nov., a novel slightly halophilic bacterium isolated from a saline lake sediment enrichment.</title>
        <authorList>
            <person name="Gao L."/>
            <person name="Fang B.-Z."/>
            <person name="Li W.-J."/>
        </authorList>
    </citation>
    <scope>NUCLEOTIDE SEQUENCE [LARGE SCALE GENOMIC DNA]</scope>
    <source>
        <strain evidence="3 4">EGI FJ00035</strain>
    </source>
</reference>
<comment type="caution">
    <text evidence="3">The sequence shown here is derived from an EMBL/GenBank/DDBJ whole genome shotgun (WGS) entry which is preliminary data.</text>
</comment>
<protein>
    <submittedName>
        <fullName evidence="3">Uncharacterized protein</fullName>
    </submittedName>
</protein>
<evidence type="ECO:0000256" key="2">
    <source>
        <dbReference type="SAM" id="SignalP"/>
    </source>
</evidence>
<keyword evidence="4" id="KW-1185">Reference proteome</keyword>
<organism evidence="3 4">
    <name type="scientific">Chelativorans salis</name>
    <dbReference type="NCBI Taxonomy" id="2978478"/>
    <lineage>
        <taxon>Bacteria</taxon>
        <taxon>Pseudomonadati</taxon>
        <taxon>Pseudomonadota</taxon>
        <taxon>Alphaproteobacteria</taxon>
        <taxon>Hyphomicrobiales</taxon>
        <taxon>Phyllobacteriaceae</taxon>
        <taxon>Chelativorans</taxon>
    </lineage>
</organism>
<feature type="chain" id="PRO_5045172921" evidence="2">
    <location>
        <begin position="22"/>
        <end position="111"/>
    </location>
</feature>
<name>A0ABT2LJY5_9HYPH</name>
<dbReference type="Proteomes" id="UP001320831">
    <property type="component" value="Unassembled WGS sequence"/>
</dbReference>
<feature type="signal peptide" evidence="2">
    <location>
        <begin position="1"/>
        <end position="21"/>
    </location>
</feature>
<evidence type="ECO:0000313" key="3">
    <source>
        <dbReference type="EMBL" id="MCT7374905.1"/>
    </source>
</evidence>
<evidence type="ECO:0000313" key="4">
    <source>
        <dbReference type="Proteomes" id="UP001320831"/>
    </source>
</evidence>
<gene>
    <name evidence="3" type="ORF">N5A92_07620</name>
</gene>
<accession>A0ABT2LJY5</accession>
<feature type="region of interest" description="Disordered" evidence="1">
    <location>
        <begin position="59"/>
        <end position="87"/>
    </location>
</feature>
<keyword evidence="2" id="KW-0732">Signal</keyword>
<dbReference type="RefSeq" id="WP_260901479.1">
    <property type="nucleotide sequence ID" value="NZ_JAOCZP010000002.1"/>
</dbReference>
<evidence type="ECO:0000256" key="1">
    <source>
        <dbReference type="SAM" id="MobiDB-lite"/>
    </source>
</evidence>
<sequence>MRKFLVVASALSVLAAGSASAQGFKVSNPDAAPGDLGPVAIYTGETAGASPVQIGYNAADDFGPSRSNATPKDRTAQQAKAVDQEIVTSSTGTHKVYTGYNAANGFGASDN</sequence>
<proteinExistence type="predicted"/>